<dbReference type="AlphaFoldDB" id="A0A8H5F7S7"/>
<name>A0A8H5F7S7_9AGAR</name>
<dbReference type="EMBL" id="JAACJJ010000014">
    <property type="protein sequence ID" value="KAF5326864.1"/>
    <property type="molecule type" value="Genomic_DNA"/>
</dbReference>
<gene>
    <name evidence="1" type="ORF">D9619_004431</name>
</gene>
<keyword evidence="2" id="KW-1185">Reference proteome</keyword>
<evidence type="ECO:0000313" key="2">
    <source>
        <dbReference type="Proteomes" id="UP000567179"/>
    </source>
</evidence>
<organism evidence="1 2">
    <name type="scientific">Psilocybe cf. subviscida</name>
    <dbReference type="NCBI Taxonomy" id="2480587"/>
    <lineage>
        <taxon>Eukaryota</taxon>
        <taxon>Fungi</taxon>
        <taxon>Dikarya</taxon>
        <taxon>Basidiomycota</taxon>
        <taxon>Agaricomycotina</taxon>
        <taxon>Agaricomycetes</taxon>
        <taxon>Agaricomycetidae</taxon>
        <taxon>Agaricales</taxon>
        <taxon>Agaricineae</taxon>
        <taxon>Strophariaceae</taxon>
        <taxon>Psilocybe</taxon>
    </lineage>
</organism>
<protein>
    <recommendedName>
        <fullName evidence="3">F-box domain-containing protein</fullName>
    </recommendedName>
</protein>
<accession>A0A8H5F7S7</accession>
<reference evidence="1 2" key="1">
    <citation type="journal article" date="2020" name="ISME J.">
        <title>Uncovering the hidden diversity of litter-decomposition mechanisms in mushroom-forming fungi.</title>
        <authorList>
            <person name="Floudas D."/>
            <person name="Bentzer J."/>
            <person name="Ahren D."/>
            <person name="Johansson T."/>
            <person name="Persson P."/>
            <person name="Tunlid A."/>
        </authorList>
    </citation>
    <scope>NUCLEOTIDE SEQUENCE [LARGE SCALE GENOMIC DNA]</scope>
    <source>
        <strain evidence="1 2">CBS 101986</strain>
    </source>
</reference>
<proteinExistence type="predicted"/>
<evidence type="ECO:0000313" key="1">
    <source>
        <dbReference type="EMBL" id="KAF5326864.1"/>
    </source>
</evidence>
<evidence type="ECO:0008006" key="3">
    <source>
        <dbReference type="Google" id="ProtNLM"/>
    </source>
</evidence>
<comment type="caution">
    <text evidence="1">The sequence shown here is derived from an EMBL/GenBank/DDBJ whole genome shotgun (WGS) entry which is preliminary data.</text>
</comment>
<sequence length="402" mass="45984">MAPEPPVIRASPRLPNELYREIAENLHHYGERYALLCLALVCKAWRAESQRVLFRTVCDDSTDLSKREGLIRTHTLFLKSIIANPARLGPYVRTYKQRDLICYLFFRAGSELSSPGASSVSHVWDLTARALPALINLKHLFIVPLRDGRRTARAYLLEGCTFKLESLSWGFAPYDSTGSDSIADLLRTQHDLFHLEDGPEPSRQDFSWMPDDVFTSLISTTCRLKSAPRIMAKRRKIVGLRIWSDWNPRYADPQNHLSALRPLKYLSISAHRGLMSHWGAIDSHVVLLELVSWDLRTIQNLSGLSNLRVSALVRAAREASLSRFLGDEPMDVNAEPNLRMQLTVESSHRCPNLEYVIIQDIPRGETRRQYRKLSLAPANIQDEEFFIENEMIGMPWWTVYGV</sequence>
<dbReference type="Proteomes" id="UP000567179">
    <property type="component" value="Unassembled WGS sequence"/>
</dbReference>
<dbReference type="OrthoDB" id="3232239at2759"/>